<protein>
    <recommendedName>
        <fullName evidence="3">F-box domain-containing protein</fullName>
    </recommendedName>
</protein>
<dbReference type="GeneID" id="19948929"/>
<sequence length="484" mass="52986">MATTSPEPKRARVEAAPWLLPHVVLQVVHYLADADAANAFLHAVPPGARDESLDALATLFTEGVDFWPKTFLDDVLRTKDPSTVIKALPALRILDICENDARGVSLCRATPPVPTVDVNVIVSSTNLCDLRSILGGWVANITDLDVDSYAQPLNLQGLQRSLAECTRLKTITMSWRNPMFMDQDELDILLVAITESCPRIAVVSLTAPNFTVLEDSECLLELLARPSVTQFRLTGCAVAATATEDLVHGLRSLPSFESVRLECTGRSISMLRPSAPRPSRNLPILDIDASSVVQDTSVWDEAMCLAFPTVLRTFKVYNARMADFPQLPELRNLTLSNVELTSNAVASLCALLATTTTLTTLLFMTPSDFTQNVDAVLAALPRWLSRQRHACNVHLDVPTANAGVVAAIVEKTRSSHGVHLEVFNDINLAASKRVVTALGATSQMSVWLLSRRNMQDDELKALAKMHNVYYEGSYFVSPRPTPTQ</sequence>
<dbReference type="OrthoDB" id="10578568at2759"/>
<keyword evidence="2" id="KW-1185">Reference proteome</keyword>
<name>T0RVF8_SAPDV</name>
<dbReference type="Gene3D" id="3.80.10.10">
    <property type="entry name" value="Ribonuclease Inhibitor"/>
    <property type="match status" value="1"/>
</dbReference>
<evidence type="ECO:0000313" key="2">
    <source>
        <dbReference type="Proteomes" id="UP000030762"/>
    </source>
</evidence>
<organism evidence="1 2">
    <name type="scientific">Saprolegnia diclina (strain VS20)</name>
    <dbReference type="NCBI Taxonomy" id="1156394"/>
    <lineage>
        <taxon>Eukaryota</taxon>
        <taxon>Sar</taxon>
        <taxon>Stramenopiles</taxon>
        <taxon>Oomycota</taxon>
        <taxon>Saprolegniomycetes</taxon>
        <taxon>Saprolegniales</taxon>
        <taxon>Saprolegniaceae</taxon>
        <taxon>Saprolegnia</taxon>
    </lineage>
</organism>
<dbReference type="AlphaFoldDB" id="T0RVF8"/>
<dbReference type="InterPro" id="IPR032675">
    <property type="entry name" value="LRR_dom_sf"/>
</dbReference>
<dbReference type="RefSeq" id="XP_008612294.1">
    <property type="nucleotide sequence ID" value="XM_008614072.1"/>
</dbReference>
<dbReference type="OMA" id="VAITESC"/>
<dbReference type="EMBL" id="JH767155">
    <property type="protein sequence ID" value="EQC34432.1"/>
    <property type="molecule type" value="Genomic_DNA"/>
</dbReference>
<dbReference type="InParanoid" id="T0RVF8"/>
<dbReference type="VEuPathDB" id="FungiDB:SDRG_08202"/>
<evidence type="ECO:0000313" key="1">
    <source>
        <dbReference type="EMBL" id="EQC34432.1"/>
    </source>
</evidence>
<dbReference type="SUPFAM" id="SSF52047">
    <property type="entry name" value="RNI-like"/>
    <property type="match status" value="1"/>
</dbReference>
<proteinExistence type="predicted"/>
<evidence type="ECO:0008006" key="3">
    <source>
        <dbReference type="Google" id="ProtNLM"/>
    </source>
</evidence>
<reference evidence="1 2" key="1">
    <citation type="submission" date="2012-04" db="EMBL/GenBank/DDBJ databases">
        <title>The Genome Sequence of Saprolegnia declina VS20.</title>
        <authorList>
            <consortium name="The Broad Institute Genome Sequencing Platform"/>
            <person name="Russ C."/>
            <person name="Nusbaum C."/>
            <person name="Tyler B."/>
            <person name="van West P."/>
            <person name="Dieguez-Uribeondo J."/>
            <person name="de Bruijn I."/>
            <person name="Tripathy S."/>
            <person name="Jiang R."/>
            <person name="Young S.K."/>
            <person name="Zeng Q."/>
            <person name="Gargeya S."/>
            <person name="Fitzgerald M."/>
            <person name="Haas B."/>
            <person name="Abouelleil A."/>
            <person name="Alvarado L."/>
            <person name="Arachchi H.M."/>
            <person name="Berlin A."/>
            <person name="Chapman S.B."/>
            <person name="Goldberg J."/>
            <person name="Griggs A."/>
            <person name="Gujja S."/>
            <person name="Hansen M."/>
            <person name="Howarth C."/>
            <person name="Imamovic A."/>
            <person name="Larimer J."/>
            <person name="McCowen C."/>
            <person name="Montmayeur A."/>
            <person name="Murphy C."/>
            <person name="Neiman D."/>
            <person name="Pearson M."/>
            <person name="Priest M."/>
            <person name="Roberts A."/>
            <person name="Saif S."/>
            <person name="Shea T."/>
            <person name="Sisk P."/>
            <person name="Sykes S."/>
            <person name="Wortman J."/>
            <person name="Nusbaum C."/>
            <person name="Birren B."/>
        </authorList>
    </citation>
    <scope>NUCLEOTIDE SEQUENCE [LARGE SCALE GENOMIC DNA]</scope>
    <source>
        <strain evidence="1 2">VS20</strain>
    </source>
</reference>
<gene>
    <name evidence="1" type="ORF">SDRG_08202</name>
</gene>
<dbReference type="Proteomes" id="UP000030762">
    <property type="component" value="Unassembled WGS sequence"/>
</dbReference>
<accession>T0RVF8</accession>